<keyword evidence="2" id="KW-1185">Reference proteome</keyword>
<organism evidence="1 2">
    <name type="scientific">Sphingobacterium chuzhouense</name>
    <dbReference type="NCBI Taxonomy" id="1742264"/>
    <lineage>
        <taxon>Bacteria</taxon>
        <taxon>Pseudomonadati</taxon>
        <taxon>Bacteroidota</taxon>
        <taxon>Sphingobacteriia</taxon>
        <taxon>Sphingobacteriales</taxon>
        <taxon>Sphingobacteriaceae</taxon>
        <taxon>Sphingobacterium</taxon>
    </lineage>
</organism>
<dbReference type="RefSeq" id="WP_190312150.1">
    <property type="nucleotide sequence ID" value="NZ_JACNYL010000001.1"/>
</dbReference>
<dbReference type="InterPro" id="IPR018669">
    <property type="entry name" value="Toxin_HigB"/>
</dbReference>
<sequence length="97" mass="11385">MIILKLSLLDAFKKKHANSRKSIDAWITLVRLAEWTKSQDILQDFPTSKIVTASRARFKIVGNKYRLIIEVEYLDKYVDIRFIGTHEEYDKINAKTI</sequence>
<reference evidence="1 2" key="1">
    <citation type="submission" date="2020-08" db="EMBL/GenBank/DDBJ databases">
        <title>Sphingobacterium sp. DN00404 isolated from aquaculture water.</title>
        <authorList>
            <person name="Zhang M."/>
        </authorList>
    </citation>
    <scope>NUCLEOTIDE SEQUENCE [LARGE SCALE GENOMIC DNA]</scope>
    <source>
        <strain evidence="1 2">KCTC 42746</strain>
    </source>
</reference>
<evidence type="ECO:0000313" key="2">
    <source>
        <dbReference type="Proteomes" id="UP000651112"/>
    </source>
</evidence>
<evidence type="ECO:0000313" key="1">
    <source>
        <dbReference type="EMBL" id="MBD1420376.1"/>
    </source>
</evidence>
<dbReference type="EMBL" id="JACNYL010000001">
    <property type="protein sequence ID" value="MBD1420376.1"/>
    <property type="molecule type" value="Genomic_DNA"/>
</dbReference>
<dbReference type="Pfam" id="PF09907">
    <property type="entry name" value="HigB_toxin"/>
    <property type="match status" value="1"/>
</dbReference>
<protein>
    <submittedName>
        <fullName evidence="1">Type II toxin-antitoxin system HigB family toxin</fullName>
    </submittedName>
</protein>
<dbReference type="Proteomes" id="UP000651112">
    <property type="component" value="Unassembled WGS sequence"/>
</dbReference>
<proteinExistence type="predicted"/>
<name>A0ABR7XMI3_9SPHI</name>
<gene>
    <name evidence="1" type="ORF">H8B21_02230</name>
</gene>
<accession>A0ABR7XMI3</accession>
<comment type="caution">
    <text evidence="1">The sequence shown here is derived from an EMBL/GenBank/DDBJ whole genome shotgun (WGS) entry which is preliminary data.</text>
</comment>